<evidence type="ECO:0000256" key="1">
    <source>
        <dbReference type="SAM" id="MobiDB-lite"/>
    </source>
</evidence>
<dbReference type="SUPFAM" id="SSF57903">
    <property type="entry name" value="FYVE/PHD zinc finger"/>
    <property type="match status" value="1"/>
</dbReference>
<organism evidence="2 3">
    <name type="scientific">Mycena alexandri</name>
    <dbReference type="NCBI Taxonomy" id="1745969"/>
    <lineage>
        <taxon>Eukaryota</taxon>
        <taxon>Fungi</taxon>
        <taxon>Dikarya</taxon>
        <taxon>Basidiomycota</taxon>
        <taxon>Agaricomycotina</taxon>
        <taxon>Agaricomycetes</taxon>
        <taxon>Agaricomycetidae</taxon>
        <taxon>Agaricales</taxon>
        <taxon>Marasmiineae</taxon>
        <taxon>Mycenaceae</taxon>
        <taxon>Mycena</taxon>
    </lineage>
</organism>
<proteinExistence type="predicted"/>
<dbReference type="CDD" id="cd15489">
    <property type="entry name" value="PHD_SF"/>
    <property type="match status" value="1"/>
</dbReference>
<dbReference type="Proteomes" id="UP001218188">
    <property type="component" value="Unassembled WGS sequence"/>
</dbReference>
<feature type="region of interest" description="Disordered" evidence="1">
    <location>
        <begin position="1004"/>
        <end position="1026"/>
    </location>
</feature>
<gene>
    <name evidence="2" type="ORF">C8F04DRAFT_1345624</name>
</gene>
<sequence length="1466" mass="166484">MLRALKGVFTRFLPYRTEDSEEELPPEYAHLPIYDATELRHSAIRSENGGRVAYHSEGREARPDSVPMRKRKRAKSPSLFDFLKRRHKKQVPIRPETPPPRKRMRRHRALNTSPDHHPAVLTTLLSRKPTRPGANNSKSTPKPANGDFHASGDSGDDSSGSDEVQYNTMLRRSTQAGPSRQPARNAKNLVERDAPDTQLGPQQWNPWPDGTWETTYTREYFEQCQFSIHWACEKKEMVRTLFACVRGMLGESVRLRRGAPAVSHYDIIDATSKSNIGSIGMAPISGIRFENVVNEHPRMGPAQLLAGRPAVDGPGPSVADISSVFLNPHRIQYERRKILNPENKVRDQRFLPKLERFQEKHADWTVGVHWEDKVNVIVLQSPWQRRIGLKDQIKSEAVNGVVSDACHDYFTGHNNLLFLSSTFEPIHLKSGMARKLWDSLPATTNGAESMHNRIYKMIGRRNTLFYGLEGLIRIAETFERSYDAARRGDKIYYGRDPQYWKTTRFRYSWTKHNRHEARRKFSMDGRAPDTITRLARKASRKKRIGGAVQKTKPKPAAPPPEFERSFRWQKNSCWLDSSLTVFYAVASRNFPQLKTILAALPAEHLFSDLLSIIEEHIRQAALPGFEDGGCRVLATMRNEFRKKLKVGKYTQRLNNSDTIFGWFHQILAQMMVHKPAPDRAREHCISFFQLYTAQVKKCAGCEAAPREHWEVSHPLWRAPVQLTLSMHQIFGGDLGKWFRWLLDPSEWEKATCWRQWDGNPFCNGAAQAKEYILSIPVVLILEAGETLGSPWKVPATLLPLGRKFATQGIKYILAAEIYTDYTVQLGSSSHFIVRYVTPDSTRIFDYDGMRHSGHAKHRPGAKTSGWMSGSSDKLRDVPTGYKLTAIIYDLEGGVDGQQAFFAERCKRAPWGLQLHSDHEDDNGLPRLAKLAQPHLTQITEYERKEWASKRRQAEAVEYETNQSTPQDKVTDTGRFQPEFIALDSDSNTGQESIDIDALIWETIHPSIPPQDGRPGTSLASSDSSNSKTPCPIHCYGCGQATDGDNDLEQVQCSLCGFWSHYSCQPEHGEVDWGDPKFIFTCQGCRPRPAELFYPREIVMLPDPLQLAEGNWRGKDVLWYPAQFYRHRPYARLANNEFEFVYMDCVKWSLPTTRHYKLDRASCEEMLKFELHPAQIGKICRPAFFESSPPADHPLIKVYNAALAPLGKILTELPDGHPVVADYTSFFTKAAMGKEDDHDIKAWRPPVTRELLKRTELTVLRRGPLSKLINDFPQGSVPEAEWRRRVVTIGWVLLDLLSVQHELGEQLNLNGDLFEDIGEGAIGWNPLEYNAALRAIILATKPKVLTHKKYWDVAVVEALLKQFSLSHTTANPAYRPRPAVRLRAPQTVRPAIRIQEQTSRDEVPAKGRSRPASEGEEGTPAPKRQAMSRILRPRGRKGPVKEKVVAVPTGRVVASGPGWVEVESDSE</sequence>
<dbReference type="InterPro" id="IPR011011">
    <property type="entry name" value="Znf_FYVE_PHD"/>
</dbReference>
<name>A0AAD6SWI8_9AGAR</name>
<feature type="region of interest" description="Disordered" evidence="1">
    <location>
        <begin position="542"/>
        <end position="562"/>
    </location>
</feature>
<dbReference type="EMBL" id="JARJCM010000052">
    <property type="protein sequence ID" value="KAJ7035143.1"/>
    <property type="molecule type" value="Genomic_DNA"/>
</dbReference>
<feature type="region of interest" description="Disordered" evidence="1">
    <location>
        <begin position="1390"/>
        <end position="1442"/>
    </location>
</feature>
<feature type="compositionally biased region" description="Basic residues" evidence="1">
    <location>
        <begin position="100"/>
        <end position="109"/>
    </location>
</feature>
<evidence type="ECO:0000313" key="3">
    <source>
        <dbReference type="Proteomes" id="UP001218188"/>
    </source>
</evidence>
<feature type="compositionally biased region" description="Polar residues" evidence="1">
    <location>
        <begin position="164"/>
        <end position="178"/>
    </location>
</feature>
<reference evidence="2" key="1">
    <citation type="submission" date="2023-03" db="EMBL/GenBank/DDBJ databases">
        <title>Massive genome expansion in bonnet fungi (Mycena s.s.) driven by repeated elements and novel gene families across ecological guilds.</title>
        <authorList>
            <consortium name="Lawrence Berkeley National Laboratory"/>
            <person name="Harder C.B."/>
            <person name="Miyauchi S."/>
            <person name="Viragh M."/>
            <person name="Kuo A."/>
            <person name="Thoen E."/>
            <person name="Andreopoulos B."/>
            <person name="Lu D."/>
            <person name="Skrede I."/>
            <person name="Drula E."/>
            <person name="Henrissat B."/>
            <person name="Morin E."/>
            <person name="Kohler A."/>
            <person name="Barry K."/>
            <person name="LaButti K."/>
            <person name="Morin E."/>
            <person name="Salamov A."/>
            <person name="Lipzen A."/>
            <person name="Mereny Z."/>
            <person name="Hegedus B."/>
            <person name="Baldrian P."/>
            <person name="Stursova M."/>
            <person name="Weitz H."/>
            <person name="Taylor A."/>
            <person name="Grigoriev I.V."/>
            <person name="Nagy L.G."/>
            <person name="Martin F."/>
            <person name="Kauserud H."/>
        </authorList>
    </citation>
    <scope>NUCLEOTIDE SEQUENCE</scope>
    <source>
        <strain evidence="2">CBHHK200</strain>
    </source>
</reference>
<feature type="compositionally biased region" description="Polar residues" evidence="1">
    <location>
        <begin position="1017"/>
        <end position="1026"/>
    </location>
</feature>
<evidence type="ECO:0000313" key="2">
    <source>
        <dbReference type="EMBL" id="KAJ7035143.1"/>
    </source>
</evidence>
<feature type="compositionally biased region" description="Polar residues" evidence="1">
    <location>
        <begin position="133"/>
        <end position="142"/>
    </location>
</feature>
<comment type="caution">
    <text evidence="2">The sequence shown here is derived from an EMBL/GenBank/DDBJ whole genome shotgun (WGS) entry which is preliminary data.</text>
</comment>
<protein>
    <recommendedName>
        <fullName evidence="4">Zinc finger PHD-type domain-containing protein</fullName>
    </recommendedName>
</protein>
<keyword evidence="3" id="KW-1185">Reference proteome</keyword>
<evidence type="ECO:0008006" key="4">
    <source>
        <dbReference type="Google" id="ProtNLM"/>
    </source>
</evidence>
<feature type="region of interest" description="Disordered" evidence="1">
    <location>
        <begin position="56"/>
        <end position="208"/>
    </location>
</feature>
<accession>A0AAD6SWI8</accession>